<proteinExistence type="predicted"/>
<feature type="transmembrane region" description="Helical" evidence="8">
    <location>
        <begin position="90"/>
        <end position="110"/>
    </location>
</feature>
<evidence type="ECO:0000313" key="9">
    <source>
        <dbReference type="EMBL" id="NNT72783.1"/>
    </source>
</evidence>
<reference evidence="9 10" key="1">
    <citation type="submission" date="2020-05" db="EMBL/GenBank/DDBJ databases">
        <title>Draft genome of Flavobacterium sp. IMCC34852.</title>
        <authorList>
            <person name="Song J."/>
            <person name="Cho J.-C."/>
        </authorList>
    </citation>
    <scope>NUCLEOTIDE SEQUENCE [LARGE SCALE GENOMIC DNA]</scope>
    <source>
        <strain evidence="9 10">IMCC34852</strain>
    </source>
</reference>
<evidence type="ECO:0000256" key="2">
    <source>
        <dbReference type="ARBA" id="ARBA00022475"/>
    </source>
</evidence>
<organism evidence="9 10">
    <name type="scientific">Flavobacterium rivulicola</name>
    <dbReference type="NCBI Taxonomy" id="2732161"/>
    <lineage>
        <taxon>Bacteria</taxon>
        <taxon>Pseudomonadati</taxon>
        <taxon>Bacteroidota</taxon>
        <taxon>Flavobacteriia</taxon>
        <taxon>Flavobacteriales</taxon>
        <taxon>Flavobacteriaceae</taxon>
        <taxon>Flavobacterium</taxon>
    </lineage>
</organism>
<feature type="transmembrane region" description="Helical" evidence="8">
    <location>
        <begin position="122"/>
        <end position="141"/>
    </location>
</feature>
<dbReference type="RefSeq" id="WP_171222946.1">
    <property type="nucleotide sequence ID" value="NZ_CP121446.1"/>
</dbReference>
<evidence type="ECO:0000256" key="7">
    <source>
        <dbReference type="ARBA" id="ARBA00023136"/>
    </source>
</evidence>
<feature type="transmembrane region" description="Helical" evidence="8">
    <location>
        <begin position="16"/>
        <end position="37"/>
    </location>
</feature>
<keyword evidence="5 8" id="KW-0812">Transmembrane</keyword>
<dbReference type="PANTHER" id="PTHR33908">
    <property type="entry name" value="MANNOSYLTRANSFERASE YKCB-RELATED"/>
    <property type="match status" value="1"/>
</dbReference>
<evidence type="ECO:0000256" key="4">
    <source>
        <dbReference type="ARBA" id="ARBA00022679"/>
    </source>
</evidence>
<keyword evidence="6 8" id="KW-1133">Transmembrane helix</keyword>
<accession>A0A7Y3VZJ1</accession>
<sequence length="427" mass="49967">MFIKKTNNLNVLLKKYRYHLLIVLVGLCWLALLNFLLQLDQQTLIYPDCDNYLESAQKMYLKFTGHYYRPMVMAFITGIPYLFGSSDAGIFQWSLLVNSVCWLGTALLLFEIIKHFLAERVAFVFAVLPFFIFGNVVLNFHLLTENIFVFFIMMAFYLLFRYYKTEKFWYLSLSLSLLLSSMLVKPGAKFLAIVVVLFFIREIIGNYKTRSIVFIYGSLLMIAIQVVGMKAQYGDFTISYIDGVTYHNYIFSKADCFKNGKTYHQINNPRAEYLFSLDFTDQKKVALEDAKQQLRNNFPNVVKAYFDNLLENSKSGNPSVFDLKNHQQKSNFSYWKSMVFDATKWQNRFFTLLGVLLALYFGLKYYKKDKFYFFVAFFVGYIILLSGISSGQGDRFHLVTFPFVILLSAKFLSDKNWVKRFSEPLQK</sequence>
<dbReference type="Proteomes" id="UP000536509">
    <property type="component" value="Unassembled WGS sequence"/>
</dbReference>
<feature type="transmembrane region" description="Helical" evidence="8">
    <location>
        <begin position="345"/>
        <end position="363"/>
    </location>
</feature>
<evidence type="ECO:0000256" key="5">
    <source>
        <dbReference type="ARBA" id="ARBA00022692"/>
    </source>
</evidence>
<feature type="transmembrane region" description="Helical" evidence="8">
    <location>
        <begin position="147"/>
        <end position="163"/>
    </location>
</feature>
<protein>
    <recommendedName>
        <fullName evidence="11">Glycosyltransferase RgtA/B/C/D-like domain-containing protein</fullName>
    </recommendedName>
</protein>
<feature type="transmembrane region" description="Helical" evidence="8">
    <location>
        <begin position="370"/>
        <end position="389"/>
    </location>
</feature>
<gene>
    <name evidence="9" type="ORF">HKT18_11200</name>
</gene>
<keyword evidence="3" id="KW-0328">Glycosyltransferase</keyword>
<dbReference type="InterPro" id="IPR050297">
    <property type="entry name" value="LipidA_mod_glycosyltrf_83"/>
</dbReference>
<dbReference type="GO" id="GO:0016763">
    <property type="term" value="F:pentosyltransferase activity"/>
    <property type="evidence" value="ECO:0007669"/>
    <property type="project" value="TreeGrafter"/>
</dbReference>
<dbReference type="PANTHER" id="PTHR33908:SF11">
    <property type="entry name" value="MEMBRANE PROTEIN"/>
    <property type="match status" value="1"/>
</dbReference>
<dbReference type="AlphaFoldDB" id="A0A7Y3VZJ1"/>
<evidence type="ECO:0000313" key="10">
    <source>
        <dbReference type="Proteomes" id="UP000536509"/>
    </source>
</evidence>
<keyword evidence="4" id="KW-0808">Transferase</keyword>
<dbReference type="GO" id="GO:0009103">
    <property type="term" value="P:lipopolysaccharide biosynthetic process"/>
    <property type="evidence" value="ECO:0007669"/>
    <property type="project" value="UniProtKB-ARBA"/>
</dbReference>
<keyword evidence="10" id="KW-1185">Reference proteome</keyword>
<comment type="subcellular location">
    <subcellularLocation>
        <location evidence="1">Cell membrane</location>
        <topology evidence="1">Multi-pass membrane protein</topology>
    </subcellularLocation>
</comment>
<evidence type="ECO:0000256" key="3">
    <source>
        <dbReference type="ARBA" id="ARBA00022676"/>
    </source>
</evidence>
<comment type="caution">
    <text evidence="9">The sequence shown here is derived from an EMBL/GenBank/DDBJ whole genome shotgun (WGS) entry which is preliminary data.</text>
</comment>
<evidence type="ECO:0000256" key="1">
    <source>
        <dbReference type="ARBA" id="ARBA00004651"/>
    </source>
</evidence>
<dbReference type="GO" id="GO:0005886">
    <property type="term" value="C:plasma membrane"/>
    <property type="evidence" value="ECO:0007669"/>
    <property type="project" value="UniProtKB-SubCell"/>
</dbReference>
<keyword evidence="2" id="KW-1003">Cell membrane</keyword>
<keyword evidence="7 8" id="KW-0472">Membrane</keyword>
<feature type="transmembrane region" description="Helical" evidence="8">
    <location>
        <begin position="214"/>
        <end position="233"/>
    </location>
</feature>
<evidence type="ECO:0000256" key="6">
    <source>
        <dbReference type="ARBA" id="ARBA00022989"/>
    </source>
</evidence>
<evidence type="ECO:0000256" key="8">
    <source>
        <dbReference type="SAM" id="Phobius"/>
    </source>
</evidence>
<name>A0A7Y3VZJ1_9FLAO</name>
<dbReference type="EMBL" id="JABEVX010000007">
    <property type="protein sequence ID" value="NNT72783.1"/>
    <property type="molecule type" value="Genomic_DNA"/>
</dbReference>
<feature type="transmembrane region" description="Helical" evidence="8">
    <location>
        <begin position="67"/>
        <end position="84"/>
    </location>
</feature>
<evidence type="ECO:0008006" key="11">
    <source>
        <dbReference type="Google" id="ProtNLM"/>
    </source>
</evidence>